<dbReference type="InterPro" id="IPR004090">
    <property type="entry name" value="Chemotax_Me-accpt_rcpt"/>
</dbReference>
<keyword evidence="10" id="KW-1185">Reference proteome</keyword>
<dbReference type="EMBL" id="BOMV01000066">
    <property type="protein sequence ID" value="GIE98877.1"/>
    <property type="molecule type" value="Genomic_DNA"/>
</dbReference>
<dbReference type="PRINTS" id="PR00260">
    <property type="entry name" value="CHEMTRNSDUCR"/>
</dbReference>
<dbReference type="Pfam" id="PF00015">
    <property type="entry name" value="MCPsignal"/>
    <property type="match status" value="1"/>
</dbReference>
<dbReference type="RefSeq" id="WP_203785890.1">
    <property type="nucleotide sequence ID" value="NZ_BOMV01000066.1"/>
</dbReference>
<reference evidence="9" key="1">
    <citation type="submission" date="2021-01" db="EMBL/GenBank/DDBJ databases">
        <title>Whole genome shotgun sequence of Actinoplanes rishiriensis NBRC 108556.</title>
        <authorList>
            <person name="Komaki H."/>
            <person name="Tamura T."/>
        </authorList>
    </citation>
    <scope>NUCLEOTIDE SEQUENCE</scope>
    <source>
        <strain evidence="9">NBRC 108556</strain>
    </source>
</reference>
<evidence type="ECO:0000256" key="1">
    <source>
        <dbReference type="ARBA" id="ARBA00022692"/>
    </source>
</evidence>
<evidence type="ECO:0000256" key="3">
    <source>
        <dbReference type="ARBA" id="ARBA00023224"/>
    </source>
</evidence>
<protein>
    <recommendedName>
        <fullName evidence="11">Methyl-accepting chemotaxis protein</fullName>
    </recommendedName>
</protein>
<evidence type="ECO:0000259" key="7">
    <source>
        <dbReference type="PROSITE" id="PS50111"/>
    </source>
</evidence>
<dbReference type="CDD" id="cd06225">
    <property type="entry name" value="HAMP"/>
    <property type="match status" value="1"/>
</dbReference>
<keyword evidence="1 6" id="KW-0812">Transmembrane</keyword>
<name>A0A919K4V4_9ACTN</name>
<dbReference type="PANTHER" id="PTHR32089">
    <property type="entry name" value="METHYL-ACCEPTING CHEMOTAXIS PROTEIN MCPB"/>
    <property type="match status" value="1"/>
</dbReference>
<dbReference type="GO" id="GO:0007165">
    <property type="term" value="P:signal transduction"/>
    <property type="evidence" value="ECO:0007669"/>
    <property type="project" value="UniProtKB-KW"/>
</dbReference>
<evidence type="ECO:0000256" key="2">
    <source>
        <dbReference type="ARBA" id="ARBA00022989"/>
    </source>
</evidence>
<evidence type="ECO:0000259" key="8">
    <source>
        <dbReference type="PROSITE" id="PS50885"/>
    </source>
</evidence>
<dbReference type="PROSITE" id="PS50885">
    <property type="entry name" value="HAMP"/>
    <property type="match status" value="1"/>
</dbReference>
<dbReference type="Proteomes" id="UP000636960">
    <property type="component" value="Unassembled WGS sequence"/>
</dbReference>
<keyword evidence="3 5" id="KW-0807">Transducer</keyword>
<dbReference type="PANTHER" id="PTHR32089:SF112">
    <property type="entry name" value="LYSOZYME-LIKE PROTEIN-RELATED"/>
    <property type="match status" value="1"/>
</dbReference>
<comment type="caution">
    <text evidence="9">The sequence shown here is derived from an EMBL/GenBank/DDBJ whole genome shotgun (WGS) entry which is preliminary data.</text>
</comment>
<evidence type="ECO:0000313" key="10">
    <source>
        <dbReference type="Proteomes" id="UP000636960"/>
    </source>
</evidence>
<dbReference type="PROSITE" id="PS50111">
    <property type="entry name" value="CHEMOTAXIS_TRANSDUC_2"/>
    <property type="match status" value="1"/>
</dbReference>
<evidence type="ECO:0000256" key="4">
    <source>
        <dbReference type="ARBA" id="ARBA00029447"/>
    </source>
</evidence>
<proteinExistence type="inferred from homology"/>
<gene>
    <name evidence="9" type="ORF">Ari01nite_63420</name>
</gene>
<evidence type="ECO:0000256" key="6">
    <source>
        <dbReference type="SAM" id="Phobius"/>
    </source>
</evidence>
<feature type="domain" description="Methyl-accepting transducer" evidence="7">
    <location>
        <begin position="276"/>
        <end position="512"/>
    </location>
</feature>
<evidence type="ECO:0008006" key="11">
    <source>
        <dbReference type="Google" id="ProtNLM"/>
    </source>
</evidence>
<dbReference type="GO" id="GO:0006935">
    <property type="term" value="P:chemotaxis"/>
    <property type="evidence" value="ECO:0007669"/>
    <property type="project" value="InterPro"/>
</dbReference>
<accession>A0A919K4V4</accession>
<dbReference type="GO" id="GO:0004888">
    <property type="term" value="F:transmembrane signaling receptor activity"/>
    <property type="evidence" value="ECO:0007669"/>
    <property type="project" value="InterPro"/>
</dbReference>
<dbReference type="InterPro" id="IPR004089">
    <property type="entry name" value="MCPsignal_dom"/>
</dbReference>
<dbReference type="Gene3D" id="1.10.287.950">
    <property type="entry name" value="Methyl-accepting chemotaxis protein"/>
    <property type="match status" value="1"/>
</dbReference>
<dbReference type="GO" id="GO:0016020">
    <property type="term" value="C:membrane"/>
    <property type="evidence" value="ECO:0007669"/>
    <property type="project" value="InterPro"/>
</dbReference>
<dbReference type="AlphaFoldDB" id="A0A919K4V4"/>
<comment type="similarity">
    <text evidence="4">Belongs to the methyl-accepting chemotaxis (MCP) protein family.</text>
</comment>
<evidence type="ECO:0000256" key="5">
    <source>
        <dbReference type="PROSITE-ProRule" id="PRU00284"/>
    </source>
</evidence>
<feature type="transmembrane region" description="Helical" evidence="6">
    <location>
        <begin position="187"/>
        <end position="208"/>
    </location>
</feature>
<keyword evidence="6" id="KW-0472">Membrane</keyword>
<dbReference type="InterPro" id="IPR003660">
    <property type="entry name" value="HAMP_dom"/>
</dbReference>
<organism evidence="9 10">
    <name type="scientific">Paractinoplanes rishiriensis</name>
    <dbReference type="NCBI Taxonomy" id="1050105"/>
    <lineage>
        <taxon>Bacteria</taxon>
        <taxon>Bacillati</taxon>
        <taxon>Actinomycetota</taxon>
        <taxon>Actinomycetes</taxon>
        <taxon>Micromonosporales</taxon>
        <taxon>Micromonosporaceae</taxon>
        <taxon>Paractinoplanes</taxon>
    </lineage>
</organism>
<feature type="domain" description="HAMP" evidence="8">
    <location>
        <begin position="212"/>
        <end position="264"/>
    </location>
</feature>
<evidence type="ECO:0000313" key="9">
    <source>
        <dbReference type="EMBL" id="GIE98877.1"/>
    </source>
</evidence>
<sequence length="527" mass="53715">MGLMGAFDDLSLRTKIGAAVLTATVSGLIVGGVAIGTLNDLNADAAAAQRQTITVETAAGQFAKNIESFSGNLSAMRLYPALADRISTNLEANKKAITEALSSLETSLAGDPAGSEAVTKARGDWEAFLAFISAPQTGNPSADELAAAVKEYDRVYNALVDDETLLQERAEHLSEQSIAQGEQAGRAATWTVAGLLAAGVLISLLLGFRVASRVRGTVRQVALVAEGLAEGDLTRTSGVTTHDEVGRMAAAMDRGIGRLRDDLVQLAGNAGTLNSAANQLTAVSGQVDAAAAEASAQAGSVASAADVVSNNLQVVSAGSEEMGSAIRDISVSTTEASEVAVQAVEVAAATNTIVARLGESSTEIASVVKTITAIAEQTNLLALNATIEAARAGESGKGFAVVAGEVKDLAQETAKATEDISRRVQAIQSDTGGAVSAIGEISSIIERINGIQLTIASAVEEQTATTQEMNRTLSEAATGAGNIAQTIGGVSDATRRTSGAVGETRQAAGDLAITATQLQALVSRFRY</sequence>
<keyword evidence="2 6" id="KW-1133">Transmembrane helix</keyword>
<dbReference type="SMART" id="SM00283">
    <property type="entry name" value="MA"/>
    <property type="match status" value="1"/>
</dbReference>
<dbReference type="SUPFAM" id="SSF58104">
    <property type="entry name" value="Methyl-accepting chemotaxis protein (MCP) signaling domain"/>
    <property type="match status" value="1"/>
</dbReference>